<feature type="repeat" description="Pumilio" evidence="3">
    <location>
        <begin position="937"/>
        <end position="975"/>
    </location>
</feature>
<dbReference type="SMART" id="SM00025">
    <property type="entry name" value="Pumilio"/>
    <property type="match status" value="5"/>
</dbReference>
<keyword evidence="1" id="KW-0677">Repeat</keyword>
<dbReference type="InterPro" id="IPR001313">
    <property type="entry name" value="Pumilio_RNA-bd_rpt"/>
</dbReference>
<dbReference type="PANTHER" id="PTHR47093:SF1">
    <property type="entry name" value="PROTEIN JSN1-RELATED"/>
    <property type="match status" value="1"/>
</dbReference>
<dbReference type="InterPro" id="IPR016024">
    <property type="entry name" value="ARM-type_fold"/>
</dbReference>
<dbReference type="PROSITE" id="PS50102">
    <property type="entry name" value="RRM"/>
    <property type="match status" value="2"/>
</dbReference>
<dbReference type="EMBL" id="MCGE01000001">
    <property type="protein sequence ID" value="ORZ26177.1"/>
    <property type="molecule type" value="Genomic_DNA"/>
</dbReference>
<dbReference type="InterPro" id="IPR000504">
    <property type="entry name" value="RRM_dom"/>
</dbReference>
<feature type="region of interest" description="Disordered" evidence="4">
    <location>
        <begin position="468"/>
        <end position="498"/>
    </location>
</feature>
<feature type="region of interest" description="Disordered" evidence="4">
    <location>
        <begin position="41"/>
        <end position="90"/>
    </location>
</feature>
<feature type="compositionally biased region" description="Low complexity" evidence="4">
    <location>
        <begin position="126"/>
        <end position="147"/>
    </location>
</feature>
<keyword evidence="2" id="KW-0694">RNA-binding</keyword>
<feature type="domain" description="RRM" evidence="5">
    <location>
        <begin position="642"/>
        <end position="717"/>
    </location>
</feature>
<dbReference type="PANTHER" id="PTHR47093">
    <property type="entry name" value="PROTEIN JSN1-RELATED"/>
    <property type="match status" value="1"/>
</dbReference>
<feature type="domain" description="RRM" evidence="5">
    <location>
        <begin position="506"/>
        <end position="581"/>
    </location>
</feature>
<dbReference type="InterPro" id="IPR052645">
    <property type="entry name" value="Pumilio_domain_protein"/>
</dbReference>
<feature type="compositionally biased region" description="Low complexity" evidence="4">
    <location>
        <begin position="755"/>
        <end position="767"/>
    </location>
</feature>
<feature type="compositionally biased region" description="Polar residues" evidence="4">
    <location>
        <begin position="44"/>
        <end position="61"/>
    </location>
</feature>
<accession>A0A1X2J2T8</accession>
<evidence type="ECO:0000256" key="1">
    <source>
        <dbReference type="ARBA" id="ARBA00022737"/>
    </source>
</evidence>
<dbReference type="InterPro" id="IPR011989">
    <property type="entry name" value="ARM-like"/>
</dbReference>
<feature type="region of interest" description="Disordered" evidence="4">
    <location>
        <begin position="589"/>
        <end position="634"/>
    </location>
</feature>
<feature type="region of interest" description="Disordered" evidence="4">
    <location>
        <begin position="716"/>
        <end position="772"/>
    </location>
</feature>
<evidence type="ECO:0008006" key="9">
    <source>
        <dbReference type="Google" id="ProtNLM"/>
    </source>
</evidence>
<name>A0A1X2J2T8_9FUNG</name>
<dbReference type="PROSITE" id="PS50302">
    <property type="entry name" value="PUM"/>
    <property type="match status" value="2"/>
</dbReference>
<dbReference type="Proteomes" id="UP000193560">
    <property type="component" value="Unassembled WGS sequence"/>
</dbReference>
<evidence type="ECO:0000313" key="7">
    <source>
        <dbReference type="EMBL" id="ORZ26177.1"/>
    </source>
</evidence>
<dbReference type="InterPro" id="IPR012677">
    <property type="entry name" value="Nucleotide-bd_a/b_plait_sf"/>
</dbReference>
<protein>
    <recommendedName>
        <fullName evidence="9">Armadillo-type protein</fullName>
    </recommendedName>
</protein>
<dbReference type="GO" id="GO:0003723">
    <property type="term" value="F:RNA binding"/>
    <property type="evidence" value="ECO:0007669"/>
    <property type="project" value="UniProtKB-UniRule"/>
</dbReference>
<reference evidence="7 8" key="1">
    <citation type="submission" date="2016-07" db="EMBL/GenBank/DDBJ databases">
        <title>Pervasive Adenine N6-methylation of Active Genes in Fungi.</title>
        <authorList>
            <consortium name="DOE Joint Genome Institute"/>
            <person name="Mondo S.J."/>
            <person name="Dannebaum R.O."/>
            <person name="Kuo R.C."/>
            <person name="Labutti K."/>
            <person name="Haridas S."/>
            <person name="Kuo A."/>
            <person name="Salamov A."/>
            <person name="Ahrendt S.R."/>
            <person name="Lipzen A."/>
            <person name="Sullivan W."/>
            <person name="Andreopoulos W.B."/>
            <person name="Clum A."/>
            <person name="Lindquist E."/>
            <person name="Daum C."/>
            <person name="Ramamoorthy G.K."/>
            <person name="Gryganskyi A."/>
            <person name="Culley D."/>
            <person name="Magnuson J.K."/>
            <person name="James T.Y."/>
            <person name="O'Malley M.A."/>
            <person name="Stajich J.E."/>
            <person name="Spatafora J.W."/>
            <person name="Visel A."/>
            <person name="Grigoriev I.V."/>
        </authorList>
    </citation>
    <scope>NUCLEOTIDE SEQUENCE [LARGE SCALE GENOMIC DNA]</scope>
    <source>
        <strain evidence="7 8">NRRL 1336</strain>
    </source>
</reference>
<dbReference type="SUPFAM" id="SSF54928">
    <property type="entry name" value="RNA-binding domain, RBD"/>
    <property type="match status" value="2"/>
</dbReference>
<dbReference type="GO" id="GO:0000288">
    <property type="term" value="P:nuclear-transcribed mRNA catabolic process, deadenylation-dependent decay"/>
    <property type="evidence" value="ECO:0007669"/>
    <property type="project" value="TreeGrafter"/>
</dbReference>
<evidence type="ECO:0000313" key="8">
    <source>
        <dbReference type="Proteomes" id="UP000193560"/>
    </source>
</evidence>
<evidence type="ECO:0000256" key="3">
    <source>
        <dbReference type="PROSITE-ProRule" id="PRU00317"/>
    </source>
</evidence>
<feature type="compositionally biased region" description="Low complexity" evidence="4">
    <location>
        <begin position="613"/>
        <end position="629"/>
    </location>
</feature>
<feature type="compositionally biased region" description="Basic residues" evidence="4">
    <location>
        <begin position="327"/>
        <end position="341"/>
    </location>
</feature>
<gene>
    <name evidence="7" type="ORF">BCR42DRAFT_401744</name>
</gene>
<sequence>MKDPTRHVYSRDLDVVLEENNMHQGKSYLDQVLEPNHLGFLRNGKTQSAGSTSGDSNNDKFSTTSASSTATAANNNSHLQHNGLPTRRARAGTMPSMMSFDSLHSQPALLRTATHNHAALNHNLTTATTTSPAPAPAPTTSSTSLSPFPQQHRPPMATPVGGGRHRSGSLNLPPPSLSFDTSSSLFWSNSATPTPPSPATEQLLQGDSDFSIARTMRSLGLEDSSAGPASTTASTNATIATTIATPTQPTTAIDDEEELINQSRASLLASASNTTTRNRSYSVNATVRYDPPPPPINSAMGNPPFTLRGRGNTVSKSSFGGTPPPSQHHHISPYHQHHYHQHLLDPFSSSSPPLPPPQSSSQQQQQQQRTRSISFGQTSSPPSFHGMTRPSLIHGVHGDSTSSSSSSTSSLWQMHRPLTPVIGEEEHMSLGDSELLANMYDPASQSDAFKKNHDDGLFIEPYMHLSHSTPTSLRPTNTATNRSPPMGINTVTSSPGGSTTATVGSRSLWIGNIDSSITVDVLTHTFAPYGAIESVRLLMEKECAFVNYFCQEHAVRAKEDVLGPLAGRVGHCIVRIGYGRADAMSSSAEPVVVGTGSSPQLPSSSSPPPPPSALSGNASNSTTTATTNGIAQQDQVTHQATRALWLGNIPTGTSPSILEKAFDKYGTIESIRILSHKTCAFINFDSIASASDAQDAFLQQQVDLVGFDNARIGFAKVPPPPAASPPTNSTATPASSSNKSDNHHQKKQQQFPDLTSSSSSSSTIQSRRSPKIAAHNDAINEINGSKSHQETLDELWHLMTSLDCMPKDKVLLQELETPSTYADAIPRVPDFGPNRQIDANRLRDIRKKMDTTTSTAVCDNFAKECMPEIAELCSDYIGNTVMQRFFDKCSEPMKLAMLERIAPHLAAIGIHKNGTWAAQKILGTIKTPKQCALVRKYVKTYVPALLLDQFGNYVVQCCLRLGEQENQFVFDAMVENCEVISHGRFGARAMRGILESEYTAPRQQTMMAACLLQHTMTMVTHPNGSLLVAWLMDTYTEGPAAVVVLRTLAQTLTPRLASVATHKLGSQLLLKLIHQSLDKEAQDTLLSGLVTDTTLKALLLPPNADNSNNNNNNNNNHHHRGIQFFQKVIYSSHLSQAKQHVLCARAISILLDESSMPSTMPLNSNYQTFLDELNVVVKG</sequence>
<feature type="compositionally biased region" description="Polar residues" evidence="4">
    <location>
        <begin position="369"/>
        <end position="382"/>
    </location>
</feature>
<feature type="repeat" description="Pumilio" evidence="3">
    <location>
        <begin position="864"/>
        <end position="899"/>
    </location>
</feature>
<dbReference type="Pfam" id="PF00076">
    <property type="entry name" value="RRM_1"/>
    <property type="match status" value="2"/>
</dbReference>
<dbReference type="Pfam" id="PF00806">
    <property type="entry name" value="PUF"/>
    <property type="match status" value="2"/>
</dbReference>
<evidence type="ECO:0000259" key="5">
    <source>
        <dbReference type="PROSITE" id="PS50102"/>
    </source>
</evidence>
<organism evidence="7 8">
    <name type="scientific">Absidia repens</name>
    <dbReference type="NCBI Taxonomy" id="90262"/>
    <lineage>
        <taxon>Eukaryota</taxon>
        <taxon>Fungi</taxon>
        <taxon>Fungi incertae sedis</taxon>
        <taxon>Mucoromycota</taxon>
        <taxon>Mucoromycotina</taxon>
        <taxon>Mucoromycetes</taxon>
        <taxon>Mucorales</taxon>
        <taxon>Cunninghamellaceae</taxon>
        <taxon>Absidia</taxon>
    </lineage>
</organism>
<dbReference type="Gene3D" id="3.30.70.330">
    <property type="match status" value="2"/>
</dbReference>
<feature type="region of interest" description="Disordered" evidence="4">
    <location>
        <begin position="126"/>
        <end position="175"/>
    </location>
</feature>
<feature type="compositionally biased region" description="Low complexity" evidence="4">
    <location>
        <begin position="62"/>
        <end position="77"/>
    </location>
</feature>
<dbReference type="PROSITE" id="PS50303">
    <property type="entry name" value="PUM_HD"/>
    <property type="match status" value="1"/>
</dbReference>
<evidence type="ECO:0000259" key="6">
    <source>
        <dbReference type="PROSITE" id="PS50303"/>
    </source>
</evidence>
<dbReference type="SUPFAM" id="SSF48371">
    <property type="entry name" value="ARM repeat"/>
    <property type="match status" value="1"/>
</dbReference>
<evidence type="ECO:0000256" key="2">
    <source>
        <dbReference type="PROSITE-ProRule" id="PRU00176"/>
    </source>
</evidence>
<comment type="caution">
    <text evidence="7">The sequence shown here is derived from an EMBL/GenBank/DDBJ whole genome shotgun (WGS) entry which is preliminary data.</text>
</comment>
<dbReference type="STRING" id="90262.A0A1X2J2T8"/>
<dbReference type="InterPro" id="IPR033133">
    <property type="entry name" value="PUM-HD"/>
</dbReference>
<dbReference type="Gene3D" id="1.25.10.10">
    <property type="entry name" value="Leucine-rich Repeat Variant"/>
    <property type="match status" value="1"/>
</dbReference>
<dbReference type="OrthoDB" id="2017782at2759"/>
<feature type="compositionally biased region" description="Low complexity" evidence="4">
    <location>
        <begin position="359"/>
        <end position="368"/>
    </location>
</feature>
<feature type="compositionally biased region" description="Low complexity" evidence="4">
    <location>
        <begin position="400"/>
        <end position="410"/>
    </location>
</feature>
<feature type="region of interest" description="Disordered" evidence="4">
    <location>
        <begin position="286"/>
        <end position="412"/>
    </location>
</feature>
<evidence type="ECO:0000256" key="4">
    <source>
        <dbReference type="SAM" id="MobiDB-lite"/>
    </source>
</evidence>
<dbReference type="AlphaFoldDB" id="A0A1X2J2T8"/>
<feature type="domain" description="PUM-HD" evidence="6">
    <location>
        <begin position="787"/>
        <end position="1170"/>
    </location>
</feature>
<dbReference type="InterPro" id="IPR035979">
    <property type="entry name" value="RBD_domain_sf"/>
</dbReference>
<feature type="compositionally biased region" description="Low complexity" evidence="4">
    <location>
        <begin position="725"/>
        <end position="738"/>
    </location>
</feature>
<keyword evidence="8" id="KW-1185">Reference proteome</keyword>
<proteinExistence type="predicted"/>
<dbReference type="SMART" id="SM00360">
    <property type="entry name" value="RRM"/>
    <property type="match status" value="2"/>
</dbReference>